<dbReference type="Pfam" id="PF02653">
    <property type="entry name" value="BPD_transp_2"/>
    <property type="match status" value="1"/>
</dbReference>
<dbReference type="InterPro" id="IPR001851">
    <property type="entry name" value="ABC_transp_permease"/>
</dbReference>
<evidence type="ECO:0000256" key="8">
    <source>
        <dbReference type="ARBA" id="ARBA00037998"/>
    </source>
</evidence>
<protein>
    <submittedName>
        <fullName evidence="10">Branched-chain amino acid transport system permease protein</fullName>
    </submittedName>
</protein>
<dbReference type="InterPro" id="IPR052157">
    <property type="entry name" value="BCAA_transport_permease"/>
</dbReference>
<evidence type="ECO:0000256" key="9">
    <source>
        <dbReference type="SAM" id="Phobius"/>
    </source>
</evidence>
<comment type="similarity">
    <text evidence="8">Belongs to the binding-protein-dependent transport system permease family. LivHM subfamily.</text>
</comment>
<comment type="caution">
    <text evidence="10">The sequence shown here is derived from an EMBL/GenBank/DDBJ whole genome shotgun (WGS) entry which is preliminary data.</text>
</comment>
<keyword evidence="5" id="KW-0029">Amino-acid transport</keyword>
<keyword evidence="11" id="KW-1185">Reference proteome</keyword>
<evidence type="ECO:0000256" key="1">
    <source>
        <dbReference type="ARBA" id="ARBA00004651"/>
    </source>
</evidence>
<reference evidence="10 11" key="1">
    <citation type="submission" date="2023-07" db="EMBL/GenBank/DDBJ databases">
        <title>Genomic Encyclopedia of Type Strains, Phase IV (KMG-IV): sequencing the most valuable type-strain genomes for metagenomic binning, comparative biology and taxonomic classification.</title>
        <authorList>
            <person name="Goeker M."/>
        </authorList>
    </citation>
    <scope>NUCLEOTIDE SEQUENCE [LARGE SCALE GENOMIC DNA]</scope>
    <source>
        <strain evidence="10 11">DSM 19092</strain>
    </source>
</reference>
<keyword evidence="4 9" id="KW-0812">Transmembrane</keyword>
<evidence type="ECO:0000313" key="10">
    <source>
        <dbReference type="EMBL" id="MDQ0163922.1"/>
    </source>
</evidence>
<comment type="subcellular location">
    <subcellularLocation>
        <location evidence="1">Cell membrane</location>
        <topology evidence="1">Multi-pass membrane protein</topology>
    </subcellularLocation>
</comment>
<feature type="transmembrane region" description="Helical" evidence="9">
    <location>
        <begin position="140"/>
        <end position="158"/>
    </location>
</feature>
<feature type="transmembrane region" description="Helical" evidence="9">
    <location>
        <begin position="190"/>
        <end position="213"/>
    </location>
</feature>
<proteinExistence type="inferred from homology"/>
<dbReference type="PANTHER" id="PTHR11795:SF450">
    <property type="entry name" value="ABC TRANSPORTER PERMEASE PROTEIN"/>
    <property type="match status" value="1"/>
</dbReference>
<evidence type="ECO:0000256" key="6">
    <source>
        <dbReference type="ARBA" id="ARBA00022989"/>
    </source>
</evidence>
<evidence type="ECO:0000256" key="3">
    <source>
        <dbReference type="ARBA" id="ARBA00022475"/>
    </source>
</evidence>
<feature type="transmembrane region" description="Helical" evidence="9">
    <location>
        <begin position="60"/>
        <end position="80"/>
    </location>
</feature>
<dbReference type="PANTHER" id="PTHR11795">
    <property type="entry name" value="BRANCHED-CHAIN AMINO ACID TRANSPORT SYSTEM PERMEASE PROTEIN LIVH"/>
    <property type="match status" value="1"/>
</dbReference>
<evidence type="ECO:0000256" key="4">
    <source>
        <dbReference type="ARBA" id="ARBA00022692"/>
    </source>
</evidence>
<keyword evidence="3" id="KW-1003">Cell membrane</keyword>
<feature type="transmembrane region" description="Helical" evidence="9">
    <location>
        <begin position="6"/>
        <end position="27"/>
    </location>
</feature>
<dbReference type="Proteomes" id="UP001225646">
    <property type="component" value="Unassembled WGS sequence"/>
</dbReference>
<sequence>MGDFLQFTLTGLTIGSIYAIVALGFVTIYSVTKVINLAQGEFVMLGGMGMYSLLSAGIPYWLAFFATIAIVMIIGWLMEFTLVRRVKTADPISLIILTIGAAIFIRGIASVIWGKDQVRIAPFTENDPITIAGATTTPQGIWVILIMLVVVFALYILIDKTIVGKAFQACSVNPLAARLMGVRPKKMSSFSFTLSSALGALAGLAIAPIMFPSYDVGIMLGVKGFSAAILGGLGSAPGAVIGGLMIGFLEAFGAGYISSGLKDAIAFAAILLILLIRPSGILGEKSVGKGGL</sequence>
<evidence type="ECO:0000256" key="7">
    <source>
        <dbReference type="ARBA" id="ARBA00023136"/>
    </source>
</evidence>
<feature type="transmembrane region" description="Helical" evidence="9">
    <location>
        <begin position="264"/>
        <end position="282"/>
    </location>
</feature>
<keyword evidence="7 9" id="KW-0472">Membrane</keyword>
<keyword evidence="2" id="KW-0813">Transport</keyword>
<gene>
    <name evidence="10" type="ORF">J2S06_003050</name>
</gene>
<feature type="transmembrane region" description="Helical" evidence="9">
    <location>
        <begin position="225"/>
        <end position="252"/>
    </location>
</feature>
<dbReference type="RefSeq" id="WP_044747456.1">
    <property type="nucleotide sequence ID" value="NZ_JAUSTR010000030.1"/>
</dbReference>
<dbReference type="CDD" id="cd06582">
    <property type="entry name" value="TM_PBP1_LivH_like"/>
    <property type="match status" value="1"/>
</dbReference>
<evidence type="ECO:0000256" key="5">
    <source>
        <dbReference type="ARBA" id="ARBA00022970"/>
    </source>
</evidence>
<accession>A0ABT9VSV9</accession>
<organism evidence="10 11">
    <name type="scientific">Aeribacillus alveayuensis</name>
    <dbReference type="NCBI Taxonomy" id="279215"/>
    <lineage>
        <taxon>Bacteria</taxon>
        <taxon>Bacillati</taxon>
        <taxon>Bacillota</taxon>
        <taxon>Bacilli</taxon>
        <taxon>Bacillales</taxon>
        <taxon>Bacillaceae</taxon>
        <taxon>Aeribacillus</taxon>
    </lineage>
</organism>
<keyword evidence="6 9" id="KW-1133">Transmembrane helix</keyword>
<evidence type="ECO:0000256" key="2">
    <source>
        <dbReference type="ARBA" id="ARBA00022448"/>
    </source>
</evidence>
<evidence type="ECO:0000313" key="11">
    <source>
        <dbReference type="Proteomes" id="UP001225646"/>
    </source>
</evidence>
<name>A0ABT9VSV9_9BACI</name>
<feature type="transmembrane region" description="Helical" evidence="9">
    <location>
        <begin position="92"/>
        <end position="113"/>
    </location>
</feature>
<dbReference type="EMBL" id="JAUSTR010000030">
    <property type="protein sequence ID" value="MDQ0163922.1"/>
    <property type="molecule type" value="Genomic_DNA"/>
</dbReference>